<keyword evidence="6" id="KW-1185">Reference proteome</keyword>
<dbReference type="InterPro" id="IPR017853">
    <property type="entry name" value="GH"/>
</dbReference>
<dbReference type="EMBL" id="JBHTKA010000004">
    <property type="protein sequence ID" value="MFD1000524.1"/>
    <property type="molecule type" value="Genomic_DNA"/>
</dbReference>
<dbReference type="InterPro" id="IPR012338">
    <property type="entry name" value="Beta-lactam/transpept-like"/>
</dbReference>
<organism evidence="5 6">
    <name type="scientific">Ohtaekwangia kribbensis</name>
    <dbReference type="NCBI Taxonomy" id="688913"/>
    <lineage>
        <taxon>Bacteria</taxon>
        <taxon>Pseudomonadati</taxon>
        <taxon>Bacteroidota</taxon>
        <taxon>Cytophagia</taxon>
        <taxon>Cytophagales</taxon>
        <taxon>Fulvivirgaceae</taxon>
        <taxon>Ohtaekwangia</taxon>
    </lineage>
</organism>
<dbReference type="InterPro" id="IPR050789">
    <property type="entry name" value="Diverse_Enzym_Activities"/>
</dbReference>
<feature type="domain" description="Glycoside hydrolase family 3 N-terminal" evidence="4">
    <location>
        <begin position="38"/>
        <end position="353"/>
    </location>
</feature>
<evidence type="ECO:0000256" key="2">
    <source>
        <dbReference type="SAM" id="SignalP"/>
    </source>
</evidence>
<evidence type="ECO:0000313" key="5">
    <source>
        <dbReference type="EMBL" id="MFD1000524.1"/>
    </source>
</evidence>
<proteinExistence type="predicted"/>
<dbReference type="Gene3D" id="3.40.710.10">
    <property type="entry name" value="DD-peptidase/beta-lactamase superfamily"/>
    <property type="match status" value="1"/>
</dbReference>
<dbReference type="Gene3D" id="3.20.20.300">
    <property type="entry name" value="Glycoside hydrolase, family 3, N-terminal domain"/>
    <property type="match status" value="1"/>
</dbReference>
<feature type="chain" id="PRO_5047344152" evidence="2">
    <location>
        <begin position="21"/>
        <end position="964"/>
    </location>
</feature>
<evidence type="ECO:0000256" key="1">
    <source>
        <dbReference type="ARBA" id="ARBA00022801"/>
    </source>
</evidence>
<gene>
    <name evidence="5" type="ORF">ACFQ21_14460</name>
</gene>
<sequence>MIKKTLSLCTLLFCFVSTFAQLSREAWVDSVFNALNTNRKIGQLFMLPVPIQGDAAALNEVRSKVKNEQVGGIILTGGNPLQLANQVRTFQEQTDIPLFVSQDAEGGLGMSIDSTVTYPSPLVLGAIRNDSLLYELGKAIAQQLKMVGVNLSFAPTVELNASTTLRYQSFGENKYRITSKAIAFMKGMTDQQVLACVKNFPVQSITVTDVQKAWPVIQPTVDTAQVYTFRKLFENRLTGFVPGSTDLPLFYTNMSLARKNNFSSQMLSSLFIGNWVKKNMNYQGLAFADLRNVPPIQEKNSEGLASLYALQAGNDIILYPKDINIAIRKIRRQVRRDKQLEEQLNNSVKKILAAKYDAGLWKKNTINTDNLLLKLNSPQAYLLNKKLQQAAITVLKNSDNVLPVSVLDNKQFIYITSDTTQKPDELFHYVSRYVHADRYALHQQSELTALAAGKQPLTCIIGIYPQTASEKLADLKKLLELFRKHDIILCDFGNEEFIRTAAQYPTVITAYTNTLEMLEAMPQVIFGGLTADAQLPMKISDQLQSGTGNIVPAINRLIYSTPEDAGMDSRILSKIDSIAKEAIRNMATPGCQVLIARHGKVIYDKSFGYLTYDKKTPVTENTIYDLASLTKVSATLQATMFMYEKGLIDLNKKASFYLPELRNSNKKDITIIDMLTHQAGLAPFIPLWPQTMKDTTFLPQFYSRKRDAAHPFPVAPGLYGSQAMKDSVWSWIIQSKMADKIPRTPYTYRYSDLGLMIMQHIAERVLNQPLDDFLAQNFYEPLGAYTTRFNPTDNQLSVQAIAPTEFDKIYRKKLIAGTVHDERAAMMGGVSGHAGLFSSALDLAKLGQMLLQEGEYGGYQYYKPETVRTFATKMYKGRRAIGWDRPVQSEWNSPTSLTASPLTYGHTGFTGTCMWIDPEFDLVYIFLSNRVYPDRNTRLISSNIRSRIQDVIYQSIFNYCVHSQ</sequence>
<dbReference type="InterPro" id="IPR001764">
    <property type="entry name" value="Glyco_hydro_3_N"/>
</dbReference>
<dbReference type="Proteomes" id="UP001597112">
    <property type="component" value="Unassembled WGS sequence"/>
</dbReference>
<dbReference type="InterPro" id="IPR001466">
    <property type="entry name" value="Beta-lactam-related"/>
</dbReference>
<reference evidence="6" key="1">
    <citation type="journal article" date="2019" name="Int. J. Syst. Evol. Microbiol.">
        <title>The Global Catalogue of Microorganisms (GCM) 10K type strain sequencing project: providing services to taxonomists for standard genome sequencing and annotation.</title>
        <authorList>
            <consortium name="The Broad Institute Genomics Platform"/>
            <consortium name="The Broad Institute Genome Sequencing Center for Infectious Disease"/>
            <person name="Wu L."/>
            <person name="Ma J."/>
        </authorList>
    </citation>
    <scope>NUCLEOTIDE SEQUENCE [LARGE SCALE GENOMIC DNA]</scope>
    <source>
        <strain evidence="6">CCUG 58938</strain>
    </source>
</reference>
<protein>
    <submittedName>
        <fullName evidence="5">Serine hydrolase</fullName>
    </submittedName>
</protein>
<dbReference type="SUPFAM" id="SSF56601">
    <property type="entry name" value="beta-lactamase/transpeptidase-like"/>
    <property type="match status" value="1"/>
</dbReference>
<name>A0ABW3K4I0_9BACT</name>
<dbReference type="InterPro" id="IPR036962">
    <property type="entry name" value="Glyco_hydro_3_N_sf"/>
</dbReference>
<keyword evidence="2" id="KW-0732">Signal</keyword>
<dbReference type="RefSeq" id="WP_377579966.1">
    <property type="nucleotide sequence ID" value="NZ_JBHTKA010000004.1"/>
</dbReference>
<keyword evidence="1 5" id="KW-0378">Hydrolase</keyword>
<comment type="caution">
    <text evidence="5">The sequence shown here is derived from an EMBL/GenBank/DDBJ whole genome shotgun (WGS) entry which is preliminary data.</text>
</comment>
<evidence type="ECO:0000259" key="4">
    <source>
        <dbReference type="Pfam" id="PF00933"/>
    </source>
</evidence>
<feature type="signal peptide" evidence="2">
    <location>
        <begin position="1"/>
        <end position="20"/>
    </location>
</feature>
<dbReference type="Pfam" id="PF00144">
    <property type="entry name" value="Beta-lactamase"/>
    <property type="match status" value="1"/>
</dbReference>
<dbReference type="PANTHER" id="PTHR43283">
    <property type="entry name" value="BETA-LACTAMASE-RELATED"/>
    <property type="match status" value="1"/>
</dbReference>
<dbReference type="Pfam" id="PF00933">
    <property type="entry name" value="Glyco_hydro_3"/>
    <property type="match status" value="1"/>
</dbReference>
<dbReference type="GO" id="GO:0016787">
    <property type="term" value="F:hydrolase activity"/>
    <property type="evidence" value="ECO:0007669"/>
    <property type="project" value="UniProtKB-KW"/>
</dbReference>
<dbReference type="SUPFAM" id="SSF51445">
    <property type="entry name" value="(Trans)glycosidases"/>
    <property type="match status" value="1"/>
</dbReference>
<accession>A0ABW3K4I0</accession>
<dbReference type="PANTHER" id="PTHR43283:SF11">
    <property type="entry name" value="BETA-LACTAMASE-RELATED DOMAIN-CONTAINING PROTEIN"/>
    <property type="match status" value="1"/>
</dbReference>
<feature type="domain" description="Beta-lactamase-related" evidence="3">
    <location>
        <begin position="584"/>
        <end position="936"/>
    </location>
</feature>
<evidence type="ECO:0000313" key="6">
    <source>
        <dbReference type="Proteomes" id="UP001597112"/>
    </source>
</evidence>
<evidence type="ECO:0000259" key="3">
    <source>
        <dbReference type="Pfam" id="PF00144"/>
    </source>
</evidence>